<comment type="caution">
    <text evidence="1">The sequence shown here is derived from an EMBL/GenBank/DDBJ whole genome shotgun (WGS) entry which is preliminary data.</text>
</comment>
<evidence type="ECO:0000313" key="1">
    <source>
        <dbReference type="EMBL" id="TRM63153.1"/>
    </source>
</evidence>
<sequence>MAPVVGGHERLWSERGSASVCGRRARAPVVGGSVVRAVEGVSSCDRMEGVLRSERGRPAVGGRAFPTRREAGKHGVRWSKGGSTSCRGLREGALTVVTRWKRGKHAWPPCGRREREHVLLRWGRSSPPALGEREHVLLSWGRGCMSS</sequence>
<dbReference type="AlphaFoldDB" id="A0A550CEC6"/>
<evidence type="ECO:0000313" key="2">
    <source>
        <dbReference type="Proteomes" id="UP000320762"/>
    </source>
</evidence>
<accession>A0A550CEC6</accession>
<protein>
    <submittedName>
        <fullName evidence="1">Uncharacterized protein</fullName>
    </submittedName>
</protein>
<name>A0A550CEC6_9AGAR</name>
<dbReference type="Proteomes" id="UP000320762">
    <property type="component" value="Unassembled WGS sequence"/>
</dbReference>
<gene>
    <name evidence="1" type="ORF">BD626DRAFT_495687</name>
</gene>
<organism evidence="1 2">
    <name type="scientific">Schizophyllum amplum</name>
    <dbReference type="NCBI Taxonomy" id="97359"/>
    <lineage>
        <taxon>Eukaryota</taxon>
        <taxon>Fungi</taxon>
        <taxon>Dikarya</taxon>
        <taxon>Basidiomycota</taxon>
        <taxon>Agaricomycotina</taxon>
        <taxon>Agaricomycetes</taxon>
        <taxon>Agaricomycetidae</taxon>
        <taxon>Agaricales</taxon>
        <taxon>Schizophyllaceae</taxon>
        <taxon>Schizophyllum</taxon>
    </lineage>
</organism>
<keyword evidence="2" id="KW-1185">Reference proteome</keyword>
<reference evidence="1 2" key="1">
    <citation type="journal article" date="2019" name="New Phytol.">
        <title>Comparative genomics reveals unique wood-decay strategies and fruiting body development in the Schizophyllaceae.</title>
        <authorList>
            <person name="Almasi E."/>
            <person name="Sahu N."/>
            <person name="Krizsan K."/>
            <person name="Balint B."/>
            <person name="Kovacs G.M."/>
            <person name="Kiss B."/>
            <person name="Cseklye J."/>
            <person name="Drula E."/>
            <person name="Henrissat B."/>
            <person name="Nagy I."/>
            <person name="Chovatia M."/>
            <person name="Adam C."/>
            <person name="LaButti K."/>
            <person name="Lipzen A."/>
            <person name="Riley R."/>
            <person name="Grigoriev I.V."/>
            <person name="Nagy L.G."/>
        </authorList>
    </citation>
    <scope>NUCLEOTIDE SEQUENCE [LARGE SCALE GENOMIC DNA]</scope>
    <source>
        <strain evidence="1 2">NL-1724</strain>
    </source>
</reference>
<dbReference type="EMBL" id="VDMD01000010">
    <property type="protein sequence ID" value="TRM63153.1"/>
    <property type="molecule type" value="Genomic_DNA"/>
</dbReference>
<proteinExistence type="predicted"/>